<evidence type="ECO:0000256" key="2">
    <source>
        <dbReference type="ARBA" id="ARBA00010973"/>
    </source>
</evidence>
<keyword evidence="6" id="KW-0732">Signal</keyword>
<evidence type="ECO:0000256" key="3">
    <source>
        <dbReference type="ARBA" id="ARBA00020071"/>
    </source>
</evidence>
<feature type="region of interest" description="Disordered" evidence="5">
    <location>
        <begin position="253"/>
        <end position="275"/>
    </location>
</feature>
<dbReference type="InterPro" id="IPR002509">
    <property type="entry name" value="NODB_dom"/>
</dbReference>
<comment type="similarity">
    <text evidence="2">Belongs to the polysaccharide deacetylase family.</text>
</comment>
<reference evidence="8" key="1">
    <citation type="journal article" date="2014" name="Int. J. Syst. Evol. Microbiol.">
        <title>Complete genome sequence of Corynebacterium casei LMG S-19264T (=DSM 44701T), isolated from a smear-ripened cheese.</title>
        <authorList>
            <consortium name="US DOE Joint Genome Institute (JGI-PGF)"/>
            <person name="Walter F."/>
            <person name="Albersmeier A."/>
            <person name="Kalinowski J."/>
            <person name="Ruckert C."/>
        </authorList>
    </citation>
    <scope>NUCLEOTIDE SEQUENCE</scope>
    <source>
        <strain evidence="8">CGMCC 1.15367</strain>
    </source>
</reference>
<comment type="caution">
    <text evidence="8">The sequence shown here is derived from an EMBL/GenBank/DDBJ whole genome shotgun (WGS) entry which is preliminary data.</text>
</comment>
<dbReference type="SUPFAM" id="SSF88713">
    <property type="entry name" value="Glycoside hydrolase/deacetylase"/>
    <property type="match status" value="1"/>
</dbReference>
<evidence type="ECO:0000256" key="6">
    <source>
        <dbReference type="SAM" id="SignalP"/>
    </source>
</evidence>
<keyword evidence="9" id="KW-1185">Reference proteome</keyword>
<dbReference type="PANTHER" id="PTHR10587">
    <property type="entry name" value="GLYCOSYL TRANSFERASE-RELATED"/>
    <property type="match status" value="1"/>
</dbReference>
<dbReference type="GO" id="GO:0005975">
    <property type="term" value="P:carbohydrate metabolic process"/>
    <property type="evidence" value="ECO:0007669"/>
    <property type="project" value="InterPro"/>
</dbReference>
<sequence length="275" mass="28356">MPALQPSAFRAAIAAAILVLAGTAARAGDVEPGLRLGPHEGERVVALTFDACSGATDRRILDTLVAERMPATIFVTGRWLARNAEALAILEAHPDLFQIENHGARHIPAVTDAPDVYGLPTAGTLPAVMAEVEGGAAAIRATTGREPHWFRGATARYSRDAVAAIEKRGYRIAGYSLNADKGASLPAATVEKRLAAAHDGDVVIAHINQPHRASGEGIAAGLLALKRAGFAFVRLDDVATEARGEAVVASAAPAHRASKAPPPVAAVPAALPPGE</sequence>
<name>A0A917E6V8_9HYPH</name>
<dbReference type="InterPro" id="IPR050248">
    <property type="entry name" value="Polysacc_deacetylase_ArnD"/>
</dbReference>
<dbReference type="Gene3D" id="3.20.20.370">
    <property type="entry name" value="Glycoside hydrolase/deacetylase"/>
    <property type="match status" value="1"/>
</dbReference>
<evidence type="ECO:0000259" key="7">
    <source>
        <dbReference type="PROSITE" id="PS51677"/>
    </source>
</evidence>
<dbReference type="PANTHER" id="PTHR10587:SF134">
    <property type="entry name" value="SECRETED PROTEIN"/>
    <property type="match status" value="1"/>
</dbReference>
<feature type="compositionally biased region" description="Pro residues" evidence="5">
    <location>
        <begin position="260"/>
        <end position="275"/>
    </location>
</feature>
<dbReference type="GO" id="GO:0016810">
    <property type="term" value="F:hydrolase activity, acting on carbon-nitrogen (but not peptide) bonds"/>
    <property type="evidence" value="ECO:0007669"/>
    <property type="project" value="InterPro"/>
</dbReference>
<proteinExistence type="inferred from homology"/>
<protein>
    <recommendedName>
        <fullName evidence="3">Chitooligosaccharide deacetylase</fullName>
    </recommendedName>
    <alternativeName>
        <fullName evidence="4">Nodulation protein B</fullName>
    </alternativeName>
</protein>
<evidence type="ECO:0000313" key="8">
    <source>
        <dbReference type="EMBL" id="GGE09165.1"/>
    </source>
</evidence>
<dbReference type="PROSITE" id="PS51677">
    <property type="entry name" value="NODB"/>
    <property type="match status" value="1"/>
</dbReference>
<dbReference type="Pfam" id="PF01522">
    <property type="entry name" value="Polysacc_deac_1"/>
    <property type="match status" value="1"/>
</dbReference>
<evidence type="ECO:0000313" key="9">
    <source>
        <dbReference type="Proteomes" id="UP000644699"/>
    </source>
</evidence>
<reference evidence="8" key="2">
    <citation type="submission" date="2020-09" db="EMBL/GenBank/DDBJ databases">
        <authorList>
            <person name="Sun Q."/>
            <person name="Zhou Y."/>
        </authorList>
    </citation>
    <scope>NUCLEOTIDE SEQUENCE</scope>
    <source>
        <strain evidence="8">CGMCC 1.15367</strain>
    </source>
</reference>
<comment type="function">
    <text evidence="1">Is involved in generating a small heat-stable compound (Nod), an acylated oligomer of N-acetylglucosamine, that stimulates mitosis in various plant protoplasts.</text>
</comment>
<dbReference type="EMBL" id="BMIQ01000004">
    <property type="protein sequence ID" value="GGE09165.1"/>
    <property type="molecule type" value="Genomic_DNA"/>
</dbReference>
<dbReference type="RefSeq" id="WP_188909891.1">
    <property type="nucleotide sequence ID" value="NZ_BMIQ01000004.1"/>
</dbReference>
<dbReference type="AlphaFoldDB" id="A0A917E6V8"/>
<evidence type="ECO:0000256" key="1">
    <source>
        <dbReference type="ARBA" id="ARBA00003236"/>
    </source>
</evidence>
<evidence type="ECO:0000256" key="5">
    <source>
        <dbReference type="SAM" id="MobiDB-lite"/>
    </source>
</evidence>
<dbReference type="Proteomes" id="UP000644699">
    <property type="component" value="Unassembled WGS sequence"/>
</dbReference>
<feature type="chain" id="PRO_5037663574" description="Chitooligosaccharide deacetylase" evidence="6">
    <location>
        <begin position="28"/>
        <end position="275"/>
    </location>
</feature>
<gene>
    <name evidence="8" type="ORF">GCM10011390_30340</name>
</gene>
<feature type="signal peptide" evidence="6">
    <location>
        <begin position="1"/>
        <end position="27"/>
    </location>
</feature>
<organism evidence="8 9">
    <name type="scientific">Aureimonas endophytica</name>
    <dbReference type="NCBI Taxonomy" id="2027858"/>
    <lineage>
        <taxon>Bacteria</taxon>
        <taxon>Pseudomonadati</taxon>
        <taxon>Pseudomonadota</taxon>
        <taxon>Alphaproteobacteria</taxon>
        <taxon>Hyphomicrobiales</taxon>
        <taxon>Aurantimonadaceae</taxon>
        <taxon>Aureimonas</taxon>
    </lineage>
</organism>
<accession>A0A917E6V8</accession>
<feature type="domain" description="NodB homology" evidence="7">
    <location>
        <begin position="43"/>
        <end position="233"/>
    </location>
</feature>
<evidence type="ECO:0000256" key="4">
    <source>
        <dbReference type="ARBA" id="ARBA00032976"/>
    </source>
</evidence>
<dbReference type="InterPro" id="IPR011330">
    <property type="entry name" value="Glyco_hydro/deAcase_b/a-brl"/>
</dbReference>